<feature type="transmembrane region" description="Helical" evidence="1">
    <location>
        <begin position="6"/>
        <end position="24"/>
    </location>
</feature>
<evidence type="ECO:0000259" key="2">
    <source>
        <dbReference type="Pfam" id="PF01551"/>
    </source>
</evidence>
<dbReference type="STRING" id="157687.HMPREF3180_01833"/>
<dbReference type="AlphaFoldDB" id="A0A134A0W7"/>
<dbReference type="GO" id="GO:0004222">
    <property type="term" value="F:metalloendopeptidase activity"/>
    <property type="evidence" value="ECO:0007669"/>
    <property type="project" value="TreeGrafter"/>
</dbReference>
<dbReference type="SUPFAM" id="SSF51261">
    <property type="entry name" value="Duplicated hybrid motif"/>
    <property type="match status" value="1"/>
</dbReference>
<dbReference type="PANTHER" id="PTHR21666">
    <property type="entry name" value="PEPTIDASE-RELATED"/>
    <property type="match status" value="1"/>
</dbReference>
<dbReference type="Gene3D" id="2.70.70.10">
    <property type="entry name" value="Glucose Permease (Domain IIA)"/>
    <property type="match status" value="1"/>
</dbReference>
<dbReference type="Pfam" id="PF01551">
    <property type="entry name" value="Peptidase_M23"/>
    <property type="match status" value="1"/>
</dbReference>
<dbReference type="OrthoDB" id="9809488at2"/>
<protein>
    <submittedName>
        <fullName evidence="3">Peptidase, M23 family</fullName>
    </submittedName>
</protein>
<dbReference type="Proteomes" id="UP000070483">
    <property type="component" value="Unassembled WGS sequence"/>
</dbReference>
<dbReference type="PATRIC" id="fig|157687.3.peg.1829"/>
<dbReference type="RefSeq" id="WP_060918408.1">
    <property type="nucleotide sequence ID" value="NZ_KQ960103.1"/>
</dbReference>
<dbReference type="PANTHER" id="PTHR21666:SF270">
    <property type="entry name" value="MUREIN HYDROLASE ACTIVATOR ENVC"/>
    <property type="match status" value="1"/>
</dbReference>
<evidence type="ECO:0000313" key="3">
    <source>
        <dbReference type="EMBL" id="KXB61336.1"/>
    </source>
</evidence>
<feature type="domain" description="M23ase beta-sheet core" evidence="2">
    <location>
        <begin position="168"/>
        <end position="262"/>
    </location>
</feature>
<name>A0A134A0W7_9FUSO</name>
<comment type="caution">
    <text evidence="3">The sequence shown here is derived from an EMBL/GenBank/DDBJ whole genome shotgun (WGS) entry which is preliminary data.</text>
</comment>
<dbReference type="InterPro" id="IPR011055">
    <property type="entry name" value="Dup_hybrid_motif"/>
</dbReference>
<keyword evidence="1" id="KW-0812">Transmembrane</keyword>
<sequence length="268" mass="30248">MKRNNVLKIAGYSIILILFVLFIGKISQNEYEDEDDKKILEIEKILKNREEKNNVKINISSQNESLETLIIMDTNSQAQEEIKGEAMEHYHYNISQNTPKILTNKNDNNKNYSVNKLNISKQEITPNYESNNNYISENTNELFWPVLSTEITSKYGKRVHPISNKEKIHNGIDIKAVTGAAVMSSVDGTVTYAGRNGGYGNFIEVRRKDGLTVRYAHLNKINTAVGNNVKMGDKIGEVGSTGVSTGSHLHFEVLKDGNSVNPMDFEYR</sequence>
<keyword evidence="1" id="KW-0472">Membrane</keyword>
<dbReference type="FunFam" id="2.70.70.10:FF:000006">
    <property type="entry name" value="M23 family peptidase"/>
    <property type="match status" value="1"/>
</dbReference>
<proteinExistence type="predicted"/>
<dbReference type="EMBL" id="LSDD01000137">
    <property type="protein sequence ID" value="KXB61336.1"/>
    <property type="molecule type" value="Genomic_DNA"/>
</dbReference>
<dbReference type="InterPro" id="IPR016047">
    <property type="entry name" value="M23ase_b-sheet_dom"/>
</dbReference>
<reference evidence="4" key="1">
    <citation type="submission" date="2016-01" db="EMBL/GenBank/DDBJ databases">
        <authorList>
            <person name="Mitreva M."/>
            <person name="Pepin K.H."/>
            <person name="Mihindukulasuriya K.A."/>
            <person name="Fulton R."/>
            <person name="Fronick C."/>
            <person name="O'Laughlin M."/>
            <person name="Miner T."/>
            <person name="Herter B."/>
            <person name="Rosa B.A."/>
            <person name="Cordes M."/>
            <person name="Tomlinson C."/>
            <person name="Wollam A."/>
            <person name="Palsikar V.B."/>
            <person name="Mardis E.R."/>
            <person name="Wilson R.K."/>
        </authorList>
    </citation>
    <scope>NUCLEOTIDE SEQUENCE [LARGE SCALE GENOMIC DNA]</scope>
    <source>
        <strain evidence="4">KA00185</strain>
    </source>
</reference>
<dbReference type="CDD" id="cd12797">
    <property type="entry name" value="M23_peptidase"/>
    <property type="match status" value="1"/>
</dbReference>
<keyword evidence="4" id="KW-1185">Reference proteome</keyword>
<evidence type="ECO:0000256" key="1">
    <source>
        <dbReference type="SAM" id="Phobius"/>
    </source>
</evidence>
<dbReference type="InterPro" id="IPR050570">
    <property type="entry name" value="Cell_wall_metabolism_enzyme"/>
</dbReference>
<evidence type="ECO:0000313" key="4">
    <source>
        <dbReference type="Proteomes" id="UP000070483"/>
    </source>
</evidence>
<accession>A0A134A0W7</accession>
<keyword evidence="1" id="KW-1133">Transmembrane helix</keyword>
<gene>
    <name evidence="3" type="ORF">HMPREF3180_01833</name>
</gene>
<organism evidence="3 4">
    <name type="scientific">Leptotrichia wadei</name>
    <dbReference type="NCBI Taxonomy" id="157687"/>
    <lineage>
        <taxon>Bacteria</taxon>
        <taxon>Fusobacteriati</taxon>
        <taxon>Fusobacteriota</taxon>
        <taxon>Fusobacteriia</taxon>
        <taxon>Fusobacteriales</taxon>
        <taxon>Leptotrichiaceae</taxon>
        <taxon>Leptotrichia</taxon>
    </lineage>
</organism>